<keyword evidence="2 4" id="KW-0658">Purine biosynthesis</keyword>
<dbReference type="InterPro" id="IPR013815">
    <property type="entry name" value="ATP_grasp_subdomain_1"/>
</dbReference>
<feature type="domain" description="ATP-grasp" evidence="6">
    <location>
        <begin position="109"/>
        <end position="297"/>
    </location>
</feature>
<comment type="subunit">
    <text evidence="4 5">Homodimer.</text>
</comment>
<dbReference type="AlphaFoldDB" id="A0A5C1QF89"/>
<dbReference type="InterPro" id="IPR011054">
    <property type="entry name" value="Rudment_hybrid_motif"/>
</dbReference>
<dbReference type="GO" id="GO:0046872">
    <property type="term" value="F:metal ion binding"/>
    <property type="evidence" value="ECO:0007669"/>
    <property type="project" value="InterPro"/>
</dbReference>
<dbReference type="HAMAP" id="MF_01928">
    <property type="entry name" value="PurK"/>
    <property type="match status" value="1"/>
</dbReference>
<comment type="catalytic activity">
    <reaction evidence="4 5">
        <text>5-amino-1-(5-phospho-beta-D-ribosyl)imidazole + hydrogencarbonate + ATP = 5-carboxyamino-1-(5-phospho-D-ribosyl)imidazole + ADP + phosphate + 2 H(+)</text>
        <dbReference type="Rhea" id="RHEA:19317"/>
        <dbReference type="ChEBI" id="CHEBI:15378"/>
        <dbReference type="ChEBI" id="CHEBI:17544"/>
        <dbReference type="ChEBI" id="CHEBI:30616"/>
        <dbReference type="ChEBI" id="CHEBI:43474"/>
        <dbReference type="ChEBI" id="CHEBI:58730"/>
        <dbReference type="ChEBI" id="CHEBI:137981"/>
        <dbReference type="ChEBI" id="CHEBI:456216"/>
        <dbReference type="EC" id="6.3.4.18"/>
    </reaction>
</comment>
<dbReference type="InterPro" id="IPR005875">
    <property type="entry name" value="PurK"/>
</dbReference>
<evidence type="ECO:0000256" key="2">
    <source>
        <dbReference type="ARBA" id="ARBA00022755"/>
    </source>
</evidence>
<dbReference type="PANTHER" id="PTHR11609">
    <property type="entry name" value="PURINE BIOSYNTHESIS PROTEIN 6/7, PUR6/7"/>
    <property type="match status" value="1"/>
</dbReference>
<dbReference type="UniPathway" id="UPA00074">
    <property type="reaction ID" value="UER00942"/>
</dbReference>
<dbReference type="EC" id="6.3.4.18" evidence="4 5"/>
<dbReference type="Pfam" id="PF22660">
    <property type="entry name" value="RS_preATP-grasp-like"/>
    <property type="match status" value="1"/>
</dbReference>
<dbReference type="NCBIfam" id="NF004679">
    <property type="entry name" value="PRK06019.1-5"/>
    <property type="match status" value="1"/>
</dbReference>
<dbReference type="InterPro" id="IPR054350">
    <property type="entry name" value="PurT/PurK_preATP-grasp"/>
</dbReference>
<dbReference type="PROSITE" id="PS50975">
    <property type="entry name" value="ATP_GRASP"/>
    <property type="match status" value="1"/>
</dbReference>
<keyword evidence="4 5" id="KW-0436">Ligase</keyword>
<dbReference type="EMBL" id="CP035807">
    <property type="protein sequence ID" value="QEN06078.1"/>
    <property type="molecule type" value="Genomic_DNA"/>
</dbReference>
<dbReference type="GO" id="GO:0004638">
    <property type="term" value="F:phosphoribosylaminoimidazole carboxylase activity"/>
    <property type="evidence" value="ECO:0007669"/>
    <property type="project" value="InterPro"/>
</dbReference>
<dbReference type="GO" id="GO:0034028">
    <property type="term" value="F:5-(carboxyamino)imidazole ribonucleotide synthase activity"/>
    <property type="evidence" value="ECO:0007669"/>
    <property type="project" value="UniProtKB-UniRule"/>
</dbReference>
<keyword evidence="7" id="KW-0456">Lyase</keyword>
<dbReference type="InterPro" id="IPR016185">
    <property type="entry name" value="PreATP-grasp_dom_sf"/>
</dbReference>
<dbReference type="RefSeq" id="WP_149569312.1">
    <property type="nucleotide sequence ID" value="NZ_CP035807.1"/>
</dbReference>
<keyword evidence="3 4" id="KW-0067">ATP-binding</keyword>
<dbReference type="InterPro" id="IPR011761">
    <property type="entry name" value="ATP-grasp"/>
</dbReference>
<dbReference type="SUPFAM" id="SSF56059">
    <property type="entry name" value="Glutathione synthetase ATP-binding domain-like"/>
    <property type="match status" value="1"/>
</dbReference>
<keyword evidence="1 4" id="KW-0547">Nucleotide-binding</keyword>
<comment type="similarity">
    <text evidence="4 5">Belongs to the PurK/PurT family.</text>
</comment>
<evidence type="ECO:0000259" key="6">
    <source>
        <dbReference type="PROSITE" id="PS50975"/>
    </source>
</evidence>
<dbReference type="Proteomes" id="UP000323824">
    <property type="component" value="Chromosome"/>
</dbReference>
<accession>A0A5C1QF89</accession>
<reference evidence="7 8" key="2">
    <citation type="submission" date="2019-09" db="EMBL/GenBank/DDBJ databases">
        <title>Complete Genome Sequence and Methylome Analysis of free living Spirochaetas.</title>
        <authorList>
            <person name="Leshcheva N."/>
            <person name="Mikheeva N."/>
        </authorList>
    </citation>
    <scope>NUCLEOTIDE SEQUENCE [LARGE SCALE GENOMIC DNA]</scope>
    <source>
        <strain evidence="7 8">P</strain>
    </source>
</reference>
<evidence type="ECO:0000256" key="5">
    <source>
        <dbReference type="RuleBase" id="RU361200"/>
    </source>
</evidence>
<comment type="caution">
    <text evidence="4">Lacks conserved residue(s) required for the propagation of feature annotation.</text>
</comment>
<dbReference type="Pfam" id="PF02222">
    <property type="entry name" value="ATP-grasp"/>
    <property type="match status" value="1"/>
</dbReference>
<evidence type="ECO:0000256" key="4">
    <source>
        <dbReference type="HAMAP-Rule" id="MF_01928"/>
    </source>
</evidence>
<organism evidence="7 8">
    <name type="scientific">Thiospirochaeta perfilievii</name>
    <dbReference type="NCBI Taxonomy" id="252967"/>
    <lineage>
        <taxon>Bacteria</taxon>
        <taxon>Pseudomonadati</taxon>
        <taxon>Spirochaetota</taxon>
        <taxon>Spirochaetia</taxon>
        <taxon>Spirochaetales</taxon>
        <taxon>Spirochaetaceae</taxon>
        <taxon>Thiospirochaeta</taxon>
    </lineage>
</organism>
<feature type="binding site" evidence="4">
    <location>
        <position position="213"/>
    </location>
    <ligand>
        <name>ATP</name>
        <dbReference type="ChEBI" id="CHEBI:30616"/>
    </ligand>
</feature>
<proteinExistence type="inferred from homology"/>
<dbReference type="KEGG" id="sper:EW093_15765"/>
<dbReference type="GO" id="GO:0006189">
    <property type="term" value="P:'de novo' IMP biosynthetic process"/>
    <property type="evidence" value="ECO:0007669"/>
    <property type="project" value="UniProtKB-UniRule"/>
</dbReference>
<evidence type="ECO:0000313" key="8">
    <source>
        <dbReference type="Proteomes" id="UP000323824"/>
    </source>
</evidence>
<reference evidence="7 8" key="1">
    <citation type="submission" date="2019-02" db="EMBL/GenBank/DDBJ databases">
        <authorList>
            <person name="Fomenkov A."/>
            <person name="Dubinina G."/>
            <person name="Grabovich M."/>
            <person name="Vincze T."/>
            <person name="Roberts R.J."/>
        </authorList>
    </citation>
    <scope>NUCLEOTIDE SEQUENCE [LARGE SCALE GENOMIC DNA]</scope>
    <source>
        <strain evidence="7 8">P</strain>
    </source>
</reference>
<dbReference type="SUPFAM" id="SSF52440">
    <property type="entry name" value="PreATP-grasp domain"/>
    <property type="match status" value="1"/>
</dbReference>
<dbReference type="InterPro" id="IPR003135">
    <property type="entry name" value="ATP-grasp_carboxylate-amine"/>
</dbReference>
<feature type="binding site" evidence="4">
    <location>
        <begin position="267"/>
        <end position="268"/>
    </location>
    <ligand>
        <name>ATP</name>
        <dbReference type="ChEBI" id="CHEBI:30616"/>
    </ligand>
</feature>
<dbReference type="OrthoDB" id="9804625at2"/>
<dbReference type="GO" id="GO:0005524">
    <property type="term" value="F:ATP binding"/>
    <property type="evidence" value="ECO:0007669"/>
    <property type="project" value="UniProtKB-UniRule"/>
</dbReference>
<evidence type="ECO:0000256" key="3">
    <source>
        <dbReference type="ARBA" id="ARBA00022840"/>
    </source>
</evidence>
<evidence type="ECO:0000313" key="7">
    <source>
        <dbReference type="EMBL" id="QEN06078.1"/>
    </source>
</evidence>
<evidence type="ECO:0000256" key="1">
    <source>
        <dbReference type="ARBA" id="ARBA00022741"/>
    </source>
</evidence>
<sequence length="383" mass="42655">MYPLSKKIGIVGGGQLGKMMILDAKRLGFYVVVLDPSENCPAHSICDKHIVKSFDDIEAYRELASCVDVITYEFEHINSKILQEIENSGHPVYPSPHSLEIIQDKKIQKDTIVKHGIKTPEYIAINNVEDIKVAGERFGYPLMLKARKGGYDGKGNTVVRNIDSIDKSYKKLGSGNIPLIAEKFCSFEKEISVLACRDIQGQIYVYPVAENIHIDSILDETLVPASITEESRVKAMEMAHSVMEVFSDVGMFCTEMFVTADGEILLNEVAPRPHNSGHYTIEGCYTSQYEAHIRSIVGLPIGDVSLRCPTVMKNILGSGIEGVSKITGIDKMYRDPFVKLHLYGKNISKPKRKMAHITAIGKTLEEAQTRVKNAYNEIEIKGE</sequence>
<dbReference type="NCBIfam" id="NF004675">
    <property type="entry name" value="PRK06019.1-1"/>
    <property type="match status" value="1"/>
</dbReference>
<dbReference type="Gene3D" id="3.30.1490.20">
    <property type="entry name" value="ATP-grasp fold, A domain"/>
    <property type="match status" value="1"/>
</dbReference>
<comment type="function">
    <text evidence="4">Catalyzes the ATP-dependent conversion of 5-aminoimidazole ribonucleotide (AIR) and HCO(3)(-) to N5-carboxyaminoimidazole ribonucleotide (N5-CAIR).</text>
</comment>
<gene>
    <name evidence="4 5 7" type="primary">purK</name>
    <name evidence="7" type="ORF">EW093_15765</name>
</gene>
<dbReference type="PANTHER" id="PTHR11609:SF5">
    <property type="entry name" value="PHOSPHORIBOSYLAMINOIMIDAZOLE CARBOXYLASE"/>
    <property type="match status" value="1"/>
</dbReference>
<feature type="binding site" evidence="4">
    <location>
        <position position="145"/>
    </location>
    <ligand>
        <name>ATP</name>
        <dbReference type="ChEBI" id="CHEBI:30616"/>
    </ligand>
</feature>
<feature type="binding site" evidence="4">
    <location>
        <position position="190"/>
    </location>
    <ligand>
        <name>ATP</name>
        <dbReference type="ChEBI" id="CHEBI:30616"/>
    </ligand>
</feature>
<dbReference type="InterPro" id="IPR040686">
    <property type="entry name" value="PurK_C"/>
</dbReference>
<dbReference type="Gene3D" id="3.30.470.20">
    <property type="entry name" value="ATP-grasp fold, B domain"/>
    <property type="match status" value="1"/>
</dbReference>
<comment type="function">
    <text evidence="5">Catalyzes the ATP-dependent conversion of 5-aminoimidazole ribonucleotide (AIR) and HCO(3)- to N5-carboxyaminoimidazole ribonucleotide (N5-CAIR).</text>
</comment>
<protein>
    <recommendedName>
        <fullName evidence="4 5">N5-carboxyaminoimidazole ribonucleotide synthase</fullName>
        <shortName evidence="4 5">N5-CAIR synthase</shortName>
        <ecNumber evidence="4 5">6.3.4.18</ecNumber>
    </recommendedName>
    <alternativeName>
        <fullName evidence="4 5">5-(carboxyamino)imidazole ribonucleotide synthetase</fullName>
    </alternativeName>
</protein>
<name>A0A5C1QF89_9SPIO</name>
<dbReference type="Pfam" id="PF17769">
    <property type="entry name" value="PurK_C"/>
    <property type="match status" value="1"/>
</dbReference>
<comment type="pathway">
    <text evidence="4 5">Purine metabolism; IMP biosynthesis via de novo pathway; 5-amino-1-(5-phospho-D-ribosyl)imidazole-4-carboxylate from 5-amino-1-(5-phospho-D-ribosyl)imidazole (N5-CAIR route): step 1/2.</text>
</comment>
<dbReference type="NCBIfam" id="TIGR01161">
    <property type="entry name" value="purK"/>
    <property type="match status" value="1"/>
</dbReference>
<dbReference type="Gene3D" id="3.40.50.20">
    <property type="match status" value="1"/>
</dbReference>
<dbReference type="SUPFAM" id="SSF51246">
    <property type="entry name" value="Rudiment single hybrid motif"/>
    <property type="match status" value="1"/>
</dbReference>
<feature type="binding site" evidence="4">
    <location>
        <position position="105"/>
    </location>
    <ligand>
        <name>ATP</name>
        <dbReference type="ChEBI" id="CHEBI:30616"/>
    </ligand>
</feature>
<keyword evidence="8" id="KW-1185">Reference proteome</keyword>